<keyword evidence="1" id="KW-0808">Transferase</keyword>
<keyword evidence="2" id="KW-0012">Acyltransferase</keyword>
<accession>A0AA36UK89</accession>
<dbReference type="AlphaFoldDB" id="A0AA36UK89"/>
<dbReference type="RefSeq" id="WP_003777226.1">
    <property type="nucleotide sequence ID" value="NZ_CP094241.1"/>
</dbReference>
<evidence type="ECO:0000313" key="6">
    <source>
        <dbReference type="Proteomes" id="UP000004982"/>
    </source>
</evidence>
<sequence length="166" mass="18556">MQYTITEAAKTDLPDIVEIYNSTIAARQSTADLTPVSIAEREPWFDAHGGKRPLYVLKNHEGTVLAWCSLSDYYPRHAYHISAEISLYVRHDTRGIGVGKILLQNVLERAPSLGIKNILAVIFGHNYPSLHLFHQFGFTEWGRLPAVCDLGTQQADVVILGKKLVD</sequence>
<dbReference type="SUPFAM" id="SSF55729">
    <property type="entry name" value="Acyl-CoA N-acyltransferases (Nat)"/>
    <property type="match status" value="1"/>
</dbReference>
<name>A0AA36UK89_9NEIS</name>
<evidence type="ECO:0000256" key="1">
    <source>
        <dbReference type="ARBA" id="ARBA00022679"/>
    </source>
</evidence>
<feature type="domain" description="N-acetyltransferase" evidence="3">
    <location>
        <begin position="3"/>
        <end position="165"/>
    </location>
</feature>
<proteinExistence type="predicted"/>
<dbReference type="Gene3D" id="3.40.630.30">
    <property type="match status" value="1"/>
</dbReference>
<dbReference type="EMBL" id="CP094241">
    <property type="protein sequence ID" value="UNV85635.1"/>
    <property type="molecule type" value="Genomic_DNA"/>
</dbReference>
<dbReference type="CDD" id="cd04301">
    <property type="entry name" value="NAT_SF"/>
    <property type="match status" value="1"/>
</dbReference>
<reference evidence="4 6" key="1">
    <citation type="submission" date="2011-05" db="EMBL/GenBank/DDBJ databases">
        <authorList>
            <person name="Muzny D."/>
            <person name="Qin X."/>
            <person name="Deng J."/>
            <person name="Jiang H."/>
            <person name="Liu Y."/>
            <person name="Qu J."/>
            <person name="Song X.-Z."/>
            <person name="Zhang L."/>
            <person name="Thornton R."/>
            <person name="Coyle M."/>
            <person name="Francisco L."/>
            <person name="Jackson L."/>
            <person name="Javaid M."/>
            <person name="Korchina V."/>
            <person name="Kovar C."/>
            <person name="Mata R."/>
            <person name="Mathew T."/>
            <person name="Ngo R."/>
            <person name="Nguyen L."/>
            <person name="Nguyen N."/>
            <person name="Okwuonu G."/>
            <person name="Ongeri F."/>
            <person name="Pham C."/>
            <person name="Simmons D."/>
            <person name="Wilczek-Boney K."/>
            <person name="Hale W."/>
            <person name="Jakkamsetti A."/>
            <person name="Pham P."/>
            <person name="Ruth R."/>
            <person name="San Lucas F."/>
            <person name="Warren J."/>
            <person name="Zhang J."/>
            <person name="Zhao Z."/>
            <person name="Zhou C."/>
            <person name="Zhu D."/>
            <person name="Lee S."/>
            <person name="Bess C."/>
            <person name="Blankenburg K."/>
            <person name="Forbes L."/>
            <person name="Fu Q."/>
            <person name="Gubbala S."/>
            <person name="Hirani K."/>
            <person name="Jayaseelan J.C."/>
            <person name="Lara F."/>
            <person name="Munidasa M."/>
            <person name="Palculict T."/>
            <person name="Patil S."/>
            <person name="Pu L.-L."/>
            <person name="Saada N."/>
            <person name="Tang L."/>
            <person name="Weissenberger G."/>
            <person name="Zhu Y."/>
            <person name="Hemphill L."/>
            <person name="Shang Y."/>
            <person name="Youmans B."/>
            <person name="Ayvaz T."/>
            <person name="Ross M."/>
            <person name="Santibanez J."/>
            <person name="Aqrawi P."/>
            <person name="Gross S."/>
            <person name="Joshi V."/>
            <person name="Fowler G."/>
            <person name="Nazareth L."/>
            <person name="Reid J."/>
            <person name="Worley K."/>
            <person name="Petrosino J."/>
            <person name="Highlander S."/>
            <person name="Gibbs R."/>
        </authorList>
    </citation>
    <scope>NUCLEOTIDE SEQUENCE [LARGE SCALE GENOMIC DNA]</scope>
    <source>
        <strain evidence="4 6">ATCC 33926</strain>
    </source>
</reference>
<dbReference type="GO" id="GO:0016747">
    <property type="term" value="F:acyltransferase activity, transferring groups other than amino-acyl groups"/>
    <property type="evidence" value="ECO:0007669"/>
    <property type="project" value="InterPro"/>
</dbReference>
<dbReference type="Proteomes" id="UP000004982">
    <property type="component" value="Unassembled WGS sequence"/>
</dbReference>
<evidence type="ECO:0000313" key="5">
    <source>
        <dbReference type="EMBL" id="UNV85635.1"/>
    </source>
</evidence>
<dbReference type="InterPro" id="IPR000182">
    <property type="entry name" value="GNAT_dom"/>
</dbReference>
<dbReference type="Pfam" id="PF00583">
    <property type="entry name" value="Acetyltransf_1"/>
    <property type="match status" value="1"/>
</dbReference>
<protein>
    <submittedName>
        <fullName evidence="4 5">Acetyltransferase</fullName>
    </submittedName>
</protein>
<keyword evidence="7" id="KW-1185">Reference proteome</keyword>
<dbReference type="Proteomes" id="UP000829455">
    <property type="component" value="Chromosome"/>
</dbReference>
<dbReference type="InterPro" id="IPR016181">
    <property type="entry name" value="Acyl_CoA_acyltransferase"/>
</dbReference>
<gene>
    <name evidence="4" type="ORF">HMPREF9418_0904</name>
    <name evidence="5" type="ORF">MON40_03745</name>
</gene>
<evidence type="ECO:0000313" key="7">
    <source>
        <dbReference type="Proteomes" id="UP000829455"/>
    </source>
</evidence>
<organism evidence="4 6">
    <name type="scientific">Neisseria macacae ATCC 33926</name>
    <dbReference type="NCBI Taxonomy" id="997348"/>
    <lineage>
        <taxon>Bacteria</taxon>
        <taxon>Pseudomonadati</taxon>
        <taxon>Pseudomonadota</taxon>
        <taxon>Betaproteobacteria</taxon>
        <taxon>Neisseriales</taxon>
        <taxon>Neisseriaceae</taxon>
        <taxon>Neisseria</taxon>
    </lineage>
</organism>
<dbReference type="PROSITE" id="PS51186">
    <property type="entry name" value="GNAT"/>
    <property type="match status" value="1"/>
</dbReference>
<dbReference type="PANTHER" id="PTHR43072">
    <property type="entry name" value="N-ACETYLTRANSFERASE"/>
    <property type="match status" value="1"/>
</dbReference>
<evidence type="ECO:0000313" key="4">
    <source>
        <dbReference type="EMBL" id="EGQ77570.1"/>
    </source>
</evidence>
<evidence type="ECO:0000259" key="3">
    <source>
        <dbReference type="PROSITE" id="PS51186"/>
    </source>
</evidence>
<evidence type="ECO:0000256" key="2">
    <source>
        <dbReference type="ARBA" id="ARBA00023315"/>
    </source>
</evidence>
<dbReference type="PANTHER" id="PTHR43072:SF23">
    <property type="entry name" value="UPF0039 PROTEIN C11D3.02C"/>
    <property type="match status" value="1"/>
</dbReference>
<dbReference type="EMBL" id="AFQE01000041">
    <property type="protein sequence ID" value="EGQ77570.1"/>
    <property type="molecule type" value="Genomic_DNA"/>
</dbReference>
<reference evidence="5 7" key="2">
    <citation type="submission" date="2022-03" db="EMBL/GenBank/DDBJ databases">
        <title>Genome sequencing of Neisseria macacae.</title>
        <authorList>
            <person name="Baek M.-G."/>
        </authorList>
    </citation>
    <scope>NUCLEOTIDE SEQUENCE [LARGE SCALE GENOMIC DNA]</scope>
    <source>
        <strain evidence="5 7">ATCC 33926</strain>
    </source>
</reference>